<sequence>MSEDVRSRPVRADAQQSIARILDAAQRVLAGDPGASMEQVAAAAGLGRATVHRHFPSRQSLLAALVDDLNARYRNAFEQARVMSGPPLVGLYRLTETAFELKVSHPFVISLTSAGQGPETPASDPEIQAGLERLFTRLRAAGEIAVDDPAWCRRLYVALLHEVHELPPGSPALTGAVEEPGDDLDARVELLVSTLLGALGRTPLPHHHSRSRRGGS</sequence>
<evidence type="ECO:0000256" key="2">
    <source>
        <dbReference type="ARBA" id="ARBA00023125"/>
    </source>
</evidence>
<dbReference type="Gene3D" id="1.10.357.10">
    <property type="entry name" value="Tetracycline Repressor, domain 2"/>
    <property type="match status" value="1"/>
</dbReference>
<dbReference type="InterPro" id="IPR009057">
    <property type="entry name" value="Homeodomain-like_sf"/>
</dbReference>
<dbReference type="InterPro" id="IPR001647">
    <property type="entry name" value="HTH_TetR"/>
</dbReference>
<dbReference type="Pfam" id="PF00440">
    <property type="entry name" value="TetR_N"/>
    <property type="match status" value="1"/>
</dbReference>
<evidence type="ECO:0000313" key="6">
    <source>
        <dbReference type="EMBL" id="MFD2029063.1"/>
    </source>
</evidence>
<evidence type="ECO:0000256" key="1">
    <source>
        <dbReference type="ARBA" id="ARBA00023015"/>
    </source>
</evidence>
<comment type="caution">
    <text evidence="6">The sequence shown here is derived from an EMBL/GenBank/DDBJ whole genome shotgun (WGS) entry which is preliminary data.</text>
</comment>
<feature type="DNA-binding region" description="H-T-H motif" evidence="4">
    <location>
        <begin position="36"/>
        <end position="55"/>
    </location>
</feature>
<dbReference type="PROSITE" id="PS50977">
    <property type="entry name" value="HTH_TETR_2"/>
    <property type="match status" value="1"/>
</dbReference>
<name>A0ABW4VHB9_9MICO</name>
<evidence type="ECO:0000256" key="3">
    <source>
        <dbReference type="ARBA" id="ARBA00023163"/>
    </source>
</evidence>
<dbReference type="InterPro" id="IPR050109">
    <property type="entry name" value="HTH-type_TetR-like_transc_reg"/>
</dbReference>
<keyword evidence="2 4" id="KW-0238">DNA-binding</keyword>
<dbReference type="PANTHER" id="PTHR30055">
    <property type="entry name" value="HTH-TYPE TRANSCRIPTIONAL REGULATOR RUTR"/>
    <property type="match status" value="1"/>
</dbReference>
<reference evidence="7" key="1">
    <citation type="journal article" date="2019" name="Int. J. Syst. Evol. Microbiol.">
        <title>The Global Catalogue of Microorganisms (GCM) 10K type strain sequencing project: providing services to taxonomists for standard genome sequencing and annotation.</title>
        <authorList>
            <consortium name="The Broad Institute Genomics Platform"/>
            <consortium name="The Broad Institute Genome Sequencing Center for Infectious Disease"/>
            <person name="Wu L."/>
            <person name="Ma J."/>
        </authorList>
    </citation>
    <scope>NUCLEOTIDE SEQUENCE [LARGE SCALE GENOMIC DNA]</scope>
    <source>
        <strain evidence="7">CCM 7043</strain>
    </source>
</reference>
<evidence type="ECO:0000259" key="5">
    <source>
        <dbReference type="PROSITE" id="PS50977"/>
    </source>
</evidence>
<keyword evidence="1" id="KW-0805">Transcription regulation</keyword>
<feature type="domain" description="HTH tetR-type" evidence="5">
    <location>
        <begin position="15"/>
        <end position="73"/>
    </location>
</feature>
<dbReference type="RefSeq" id="WP_377200718.1">
    <property type="nucleotide sequence ID" value="NZ_JBHUHF010000001.1"/>
</dbReference>
<accession>A0ABW4VHB9</accession>
<proteinExistence type="predicted"/>
<gene>
    <name evidence="6" type="ORF">ACFSL2_26515</name>
</gene>
<protein>
    <submittedName>
        <fullName evidence="6">TetR/AcrR family transcriptional regulator</fullName>
    </submittedName>
</protein>
<dbReference type="SUPFAM" id="SSF46689">
    <property type="entry name" value="Homeodomain-like"/>
    <property type="match status" value="1"/>
</dbReference>
<evidence type="ECO:0000313" key="7">
    <source>
        <dbReference type="Proteomes" id="UP001597338"/>
    </source>
</evidence>
<dbReference type="PANTHER" id="PTHR30055:SF234">
    <property type="entry name" value="HTH-TYPE TRANSCRIPTIONAL REGULATOR BETI"/>
    <property type="match status" value="1"/>
</dbReference>
<keyword evidence="3" id="KW-0804">Transcription</keyword>
<evidence type="ECO:0000256" key="4">
    <source>
        <dbReference type="PROSITE-ProRule" id="PRU00335"/>
    </source>
</evidence>
<dbReference type="Proteomes" id="UP001597338">
    <property type="component" value="Unassembled WGS sequence"/>
</dbReference>
<organism evidence="6 7">
    <name type="scientific">Promicromonospora aerolata</name>
    <dbReference type="NCBI Taxonomy" id="195749"/>
    <lineage>
        <taxon>Bacteria</taxon>
        <taxon>Bacillati</taxon>
        <taxon>Actinomycetota</taxon>
        <taxon>Actinomycetes</taxon>
        <taxon>Micrococcales</taxon>
        <taxon>Promicromonosporaceae</taxon>
        <taxon>Promicromonospora</taxon>
    </lineage>
</organism>
<dbReference type="EMBL" id="JBHUHF010000001">
    <property type="protein sequence ID" value="MFD2029063.1"/>
    <property type="molecule type" value="Genomic_DNA"/>
</dbReference>
<keyword evidence="7" id="KW-1185">Reference proteome</keyword>